<dbReference type="Gene3D" id="4.10.240.10">
    <property type="entry name" value="Zn(2)-C6 fungal-type DNA-binding domain"/>
    <property type="match status" value="1"/>
</dbReference>
<dbReference type="PANTHER" id="PTHR38791">
    <property type="entry name" value="ZN(II)2CYS6 TRANSCRIPTION FACTOR (EUROFUNG)-RELATED-RELATED"/>
    <property type="match status" value="1"/>
</dbReference>
<keyword evidence="1" id="KW-0539">Nucleus</keyword>
<dbReference type="Pfam" id="PF00172">
    <property type="entry name" value="Zn_clus"/>
    <property type="match status" value="1"/>
</dbReference>
<comment type="caution">
    <text evidence="4">The sequence shown here is derived from an EMBL/GenBank/DDBJ whole genome shotgun (WGS) entry which is preliminary data.</text>
</comment>
<dbReference type="GO" id="GO:0008270">
    <property type="term" value="F:zinc ion binding"/>
    <property type="evidence" value="ECO:0007669"/>
    <property type="project" value="InterPro"/>
</dbReference>
<reference evidence="4 5" key="1">
    <citation type="journal article" date="2020" name="Phytopathology">
        <title>Genome Sequence Resources of Colletotrichum truncatum, C. plurivorum, C. musicola, and C. sojae: Four Species Pathogenic to Soybean (Glycine max).</title>
        <authorList>
            <person name="Rogerio F."/>
            <person name="Boufleur T.R."/>
            <person name="Ciampi-Guillardi M."/>
            <person name="Sukno S.A."/>
            <person name="Thon M.R."/>
            <person name="Massola Junior N.S."/>
            <person name="Baroncelli R."/>
        </authorList>
    </citation>
    <scope>NUCLEOTIDE SEQUENCE [LARGE SCALE GENOMIC DNA]</scope>
    <source>
        <strain evidence="4 5">LFN0009</strain>
    </source>
</reference>
<evidence type="ECO:0000313" key="5">
    <source>
        <dbReference type="Proteomes" id="UP000652219"/>
    </source>
</evidence>
<feature type="domain" description="Zn(2)-C6 fungal-type" evidence="3">
    <location>
        <begin position="10"/>
        <end position="38"/>
    </location>
</feature>
<dbReference type="InterPro" id="IPR021858">
    <property type="entry name" value="Fun_TF"/>
</dbReference>
<dbReference type="PROSITE" id="PS50048">
    <property type="entry name" value="ZN2_CY6_FUNGAL_2"/>
    <property type="match status" value="1"/>
</dbReference>
<evidence type="ECO:0000256" key="2">
    <source>
        <dbReference type="SAM" id="MobiDB-lite"/>
    </source>
</evidence>
<dbReference type="PROSITE" id="PS00463">
    <property type="entry name" value="ZN2_CY6_FUNGAL_1"/>
    <property type="match status" value="1"/>
</dbReference>
<dbReference type="InterPro" id="IPR053175">
    <property type="entry name" value="DHMBA_Reg_Transcription_Factor"/>
</dbReference>
<sequence>MNKTGRSHAGCLACKARKVKCDEERPSCRRCIRLKRECPGYKDTWDTMHRRENEHVAQLVQVRVNRKLRERRDQEMTTAGGSSSSAGRLVLPRPVLVDAADCTLNHFYGDYSLNSGVAFFGILPSVSTSRPVPCFFDAIHAVAFASSSRQLSQSELMARARRHYGRAVVGLNQAIQAPESAKSDSVLVALYLMGLFEAIIAQPSLSRPIDTESSCHPHSRGGIMLLEYRSRLGISGDLDRMVMASFSYIAVMEYFVSPPGFAPLWKQVTNFKSSWAEGPCLEPLVARAVHFKATVEDAIQGVGPHQSPAAESVSATSLMESGLTLVDELKSAADFYAVPRSVSAFNSLIDTSTRANAVFARCLYLAVRQHVIELLLSFVITLGEPAVAGDELAFLTRQGAENIEAICDHICAVFGFDGRKVLDLEGGPGNPHRIWCMIWPMTAILSSCLAEETTKRWVLDKFYRVGKATGFGLAMLTA</sequence>
<evidence type="ECO:0000259" key="3">
    <source>
        <dbReference type="PROSITE" id="PS50048"/>
    </source>
</evidence>
<gene>
    <name evidence="4" type="ORF">CSOJ01_13344</name>
</gene>
<protein>
    <recommendedName>
        <fullName evidence="3">Zn(2)-C6 fungal-type domain-containing protein</fullName>
    </recommendedName>
</protein>
<accession>A0A8H6ITF3</accession>
<organism evidence="4 5">
    <name type="scientific">Colletotrichum sojae</name>
    <dbReference type="NCBI Taxonomy" id="2175907"/>
    <lineage>
        <taxon>Eukaryota</taxon>
        <taxon>Fungi</taxon>
        <taxon>Dikarya</taxon>
        <taxon>Ascomycota</taxon>
        <taxon>Pezizomycotina</taxon>
        <taxon>Sordariomycetes</taxon>
        <taxon>Hypocreomycetidae</taxon>
        <taxon>Glomerellales</taxon>
        <taxon>Glomerellaceae</taxon>
        <taxon>Colletotrichum</taxon>
        <taxon>Colletotrichum orchidearum species complex</taxon>
    </lineage>
</organism>
<dbReference type="InterPro" id="IPR036864">
    <property type="entry name" value="Zn2-C6_fun-type_DNA-bd_sf"/>
</dbReference>
<dbReference type="EMBL" id="WIGN01000383">
    <property type="protein sequence ID" value="KAF6795847.1"/>
    <property type="molecule type" value="Genomic_DNA"/>
</dbReference>
<dbReference type="Pfam" id="PF11951">
    <property type="entry name" value="Fungal_trans_2"/>
    <property type="match status" value="1"/>
</dbReference>
<proteinExistence type="predicted"/>
<evidence type="ECO:0000313" key="4">
    <source>
        <dbReference type="EMBL" id="KAF6795847.1"/>
    </source>
</evidence>
<keyword evidence="5" id="KW-1185">Reference proteome</keyword>
<name>A0A8H6ITF3_9PEZI</name>
<dbReference type="SMART" id="SM00066">
    <property type="entry name" value="GAL4"/>
    <property type="match status" value="1"/>
</dbReference>
<dbReference type="Proteomes" id="UP000652219">
    <property type="component" value="Unassembled WGS sequence"/>
</dbReference>
<feature type="region of interest" description="Disordered" evidence="2">
    <location>
        <begin position="67"/>
        <end position="86"/>
    </location>
</feature>
<dbReference type="GO" id="GO:0000981">
    <property type="term" value="F:DNA-binding transcription factor activity, RNA polymerase II-specific"/>
    <property type="evidence" value="ECO:0007669"/>
    <property type="project" value="InterPro"/>
</dbReference>
<dbReference type="AlphaFoldDB" id="A0A8H6ITF3"/>
<dbReference type="InterPro" id="IPR001138">
    <property type="entry name" value="Zn2Cys6_DnaBD"/>
</dbReference>
<evidence type="ECO:0000256" key="1">
    <source>
        <dbReference type="ARBA" id="ARBA00023242"/>
    </source>
</evidence>
<dbReference type="SUPFAM" id="SSF57701">
    <property type="entry name" value="Zn2/Cys6 DNA-binding domain"/>
    <property type="match status" value="1"/>
</dbReference>
<dbReference type="CDD" id="cd00067">
    <property type="entry name" value="GAL4"/>
    <property type="match status" value="1"/>
</dbReference>